<reference evidence="4" key="2">
    <citation type="submission" date="2020-03" db="EMBL/GenBank/DDBJ databases">
        <title>Walnut 2.0.</title>
        <authorList>
            <person name="Marrano A."/>
            <person name="Britton M."/>
            <person name="Zimin A.V."/>
            <person name="Zaini P.A."/>
            <person name="Workman R."/>
            <person name="Puiu D."/>
            <person name="Bianco L."/>
            <person name="Allen B.J."/>
            <person name="Troggio M."/>
            <person name="Leslie C.A."/>
            <person name="Timp W."/>
            <person name="Dendekar A."/>
            <person name="Salzberg S.L."/>
            <person name="Neale D.B."/>
        </authorList>
    </citation>
    <scope>NUCLEOTIDE SEQUENCE</scope>
    <source>
        <tissue evidence="4">Leaves</tissue>
    </source>
</reference>
<dbReference type="InterPro" id="IPR013103">
    <property type="entry name" value="RVT_2"/>
</dbReference>
<evidence type="ECO:0000259" key="2">
    <source>
        <dbReference type="Pfam" id="PF07727"/>
    </source>
</evidence>
<reference evidence="4" key="1">
    <citation type="submission" date="2015-10" db="EMBL/GenBank/DDBJ databases">
        <authorList>
            <person name="Martinez-Garcia P.J."/>
            <person name="Crepeau M.W."/>
            <person name="Puiu D."/>
            <person name="Gonzalez-Ibeas D."/>
            <person name="Whalen J."/>
            <person name="Stevens K."/>
            <person name="Paul R."/>
            <person name="Butterfield T."/>
            <person name="Britton M."/>
            <person name="Reagan R."/>
            <person name="Chakraborty S."/>
            <person name="Walawage S.L."/>
            <person name="Vasquez-Gross H.A."/>
            <person name="Cardeno C."/>
            <person name="Famula R."/>
            <person name="Pratt K."/>
            <person name="Kuruganti S."/>
            <person name="Aradhya M.K."/>
            <person name="Leslie C.A."/>
            <person name="Dandekar A.M."/>
            <person name="Salzberg S.L."/>
            <person name="Wegrzyn J.L."/>
            <person name="Langley C.H."/>
            <person name="Neale D.B."/>
        </authorList>
    </citation>
    <scope>NUCLEOTIDE SEQUENCE</scope>
    <source>
        <tissue evidence="4">Leaves</tissue>
    </source>
</reference>
<evidence type="ECO:0000259" key="3">
    <source>
        <dbReference type="Pfam" id="PF22936"/>
    </source>
</evidence>
<evidence type="ECO:0000256" key="1">
    <source>
        <dbReference type="SAM" id="MobiDB-lite"/>
    </source>
</evidence>
<feature type="region of interest" description="Disordered" evidence="1">
    <location>
        <begin position="74"/>
        <end position="93"/>
    </location>
</feature>
<gene>
    <name evidence="4" type="ORF">F2P56_020055</name>
</gene>
<sequence length="339" mass="36892">MCATGTPLFSDEFTSYLLAGLNSDYDALVISITARLEPRAPEELYSLLLTFESRLAHSTHLPISTTLSANCSSGPPHYSNRGRGNYRGHCRDSPSTSTLNPFLPPPLPHSKPTCQVCGKVGHSAIKCFYRFDYAYQSDPPRNLTANYSSSCASPDQSWYLDTAATNHITSDMSNLNLTSGPYGGNEHIRIGDGTELPIANIGDSKISTPSHSFVLENLLHVLAIIKNLVSVQKLCLDTSVVFEFHSTHFLVKDSMTGAPLLCGPMRNGLYSFSNILPFATSAQTLIVYVDDIILTGSDPEAIQSVLHALNLSFTVKDIGSLRFFLGLEIQSLETGLHLS</sequence>
<comment type="caution">
    <text evidence="4">The sequence shown here is derived from an EMBL/GenBank/DDBJ whole genome shotgun (WGS) entry which is preliminary data.</text>
</comment>
<protein>
    <recommendedName>
        <fullName evidence="6">Reverse transcriptase Ty1/copia-type domain-containing protein</fullName>
    </recommendedName>
</protein>
<dbReference type="AlphaFoldDB" id="A0A833UT10"/>
<dbReference type="Pfam" id="PF22936">
    <property type="entry name" value="Pol_BBD"/>
    <property type="match status" value="1"/>
</dbReference>
<accession>A0A833UT10</accession>
<dbReference type="EMBL" id="LIHL02000009">
    <property type="protein sequence ID" value="KAF5460168.1"/>
    <property type="molecule type" value="Genomic_DNA"/>
</dbReference>
<dbReference type="InterPro" id="IPR054722">
    <property type="entry name" value="PolX-like_BBD"/>
</dbReference>
<dbReference type="Proteomes" id="UP000619265">
    <property type="component" value="Unassembled WGS sequence"/>
</dbReference>
<evidence type="ECO:0008006" key="6">
    <source>
        <dbReference type="Google" id="ProtNLM"/>
    </source>
</evidence>
<name>A0A833UT10_JUGRE</name>
<dbReference type="PANTHER" id="PTHR47481:SF10">
    <property type="entry name" value="COPIA-LIKE POLYPROTEIN_RETROTRANSPOSON"/>
    <property type="match status" value="1"/>
</dbReference>
<dbReference type="PANTHER" id="PTHR47481">
    <property type="match status" value="1"/>
</dbReference>
<feature type="domain" description="Reverse transcriptase Ty1/copia-type" evidence="2">
    <location>
        <begin position="286"/>
        <end position="337"/>
    </location>
</feature>
<dbReference type="Pfam" id="PF07727">
    <property type="entry name" value="RVT_2"/>
    <property type="match status" value="1"/>
</dbReference>
<evidence type="ECO:0000313" key="4">
    <source>
        <dbReference type="EMBL" id="KAF5460168.1"/>
    </source>
</evidence>
<organism evidence="4 5">
    <name type="scientific">Juglans regia</name>
    <name type="common">English walnut</name>
    <dbReference type="NCBI Taxonomy" id="51240"/>
    <lineage>
        <taxon>Eukaryota</taxon>
        <taxon>Viridiplantae</taxon>
        <taxon>Streptophyta</taxon>
        <taxon>Embryophyta</taxon>
        <taxon>Tracheophyta</taxon>
        <taxon>Spermatophyta</taxon>
        <taxon>Magnoliopsida</taxon>
        <taxon>eudicotyledons</taxon>
        <taxon>Gunneridae</taxon>
        <taxon>Pentapetalae</taxon>
        <taxon>rosids</taxon>
        <taxon>fabids</taxon>
        <taxon>Fagales</taxon>
        <taxon>Juglandaceae</taxon>
        <taxon>Juglans</taxon>
    </lineage>
</organism>
<proteinExistence type="predicted"/>
<feature type="domain" description="Retrovirus-related Pol polyprotein from transposon TNT 1-94-like beta-barrel" evidence="3">
    <location>
        <begin position="158"/>
        <end position="234"/>
    </location>
</feature>
<dbReference type="Gramene" id="Jr09_06070_p1">
    <property type="protein sequence ID" value="cds.Jr09_06070_p1"/>
    <property type="gene ID" value="Jr09_06070"/>
</dbReference>
<evidence type="ECO:0000313" key="5">
    <source>
        <dbReference type="Proteomes" id="UP000619265"/>
    </source>
</evidence>